<sequence>MSFTSTPRGARSQLKASVHSQLLQDGAGGERIVRLCGSYTTTSGPQLHALLLGLHAPCQTRPDSRGPPPGAGAPWWHLTTLGAAVAAIWLPPLTTSLFLTTYLSLAPDILVIVG</sequence>
<proteinExistence type="predicted"/>
<evidence type="ECO:0000313" key="2">
    <source>
        <dbReference type="Proteomes" id="UP001497482"/>
    </source>
</evidence>
<accession>A0AAV2LRE8</accession>
<gene>
    <name evidence="1" type="ORF">KC01_LOCUS32115</name>
</gene>
<dbReference type="EMBL" id="OZ035826">
    <property type="protein sequence ID" value="CAL1604636.1"/>
    <property type="molecule type" value="Genomic_DNA"/>
</dbReference>
<dbReference type="Proteomes" id="UP001497482">
    <property type="component" value="Chromosome 4"/>
</dbReference>
<reference evidence="1 2" key="1">
    <citation type="submission" date="2024-04" db="EMBL/GenBank/DDBJ databases">
        <authorList>
            <person name="Waldvogel A.-M."/>
            <person name="Schoenle A."/>
        </authorList>
    </citation>
    <scope>NUCLEOTIDE SEQUENCE [LARGE SCALE GENOMIC DNA]</scope>
</reference>
<protein>
    <submittedName>
        <fullName evidence="1">Uncharacterized protein</fullName>
    </submittedName>
</protein>
<name>A0AAV2LRE8_KNICA</name>
<evidence type="ECO:0000313" key="1">
    <source>
        <dbReference type="EMBL" id="CAL1604636.1"/>
    </source>
</evidence>
<organism evidence="1 2">
    <name type="scientific">Knipowitschia caucasica</name>
    <name type="common">Caucasian dwarf goby</name>
    <name type="synonym">Pomatoschistus caucasicus</name>
    <dbReference type="NCBI Taxonomy" id="637954"/>
    <lineage>
        <taxon>Eukaryota</taxon>
        <taxon>Metazoa</taxon>
        <taxon>Chordata</taxon>
        <taxon>Craniata</taxon>
        <taxon>Vertebrata</taxon>
        <taxon>Euteleostomi</taxon>
        <taxon>Actinopterygii</taxon>
        <taxon>Neopterygii</taxon>
        <taxon>Teleostei</taxon>
        <taxon>Neoteleostei</taxon>
        <taxon>Acanthomorphata</taxon>
        <taxon>Gobiaria</taxon>
        <taxon>Gobiiformes</taxon>
        <taxon>Gobioidei</taxon>
        <taxon>Gobiidae</taxon>
        <taxon>Gobiinae</taxon>
        <taxon>Knipowitschia</taxon>
    </lineage>
</organism>
<keyword evidence="2" id="KW-1185">Reference proteome</keyword>
<dbReference type="AlphaFoldDB" id="A0AAV2LRE8"/>